<feature type="transmembrane region" description="Helical" evidence="5">
    <location>
        <begin position="88"/>
        <end position="112"/>
    </location>
</feature>
<keyword evidence="3 5" id="KW-1133">Transmembrane helix</keyword>
<keyword evidence="4 5" id="KW-0472">Membrane</keyword>
<dbReference type="CDD" id="cd17474">
    <property type="entry name" value="MFS_YfmO_like"/>
    <property type="match status" value="1"/>
</dbReference>
<accession>A0ABU7JTN0</accession>
<evidence type="ECO:0000256" key="3">
    <source>
        <dbReference type="ARBA" id="ARBA00022989"/>
    </source>
</evidence>
<dbReference type="InterPro" id="IPR036259">
    <property type="entry name" value="MFS_trans_sf"/>
</dbReference>
<keyword evidence="8" id="KW-1185">Reference proteome</keyword>
<dbReference type="PANTHER" id="PTHR43683">
    <property type="entry name" value="MULTIDRUG EFFLUX PROTEIN YFMO"/>
    <property type="match status" value="1"/>
</dbReference>
<dbReference type="EMBL" id="JAUZMZ010000072">
    <property type="protein sequence ID" value="MEE2033190.1"/>
    <property type="molecule type" value="Genomic_DNA"/>
</dbReference>
<feature type="transmembrane region" description="Helical" evidence="5">
    <location>
        <begin position="118"/>
        <end position="137"/>
    </location>
</feature>
<evidence type="ECO:0000256" key="2">
    <source>
        <dbReference type="ARBA" id="ARBA00022692"/>
    </source>
</evidence>
<evidence type="ECO:0000259" key="6">
    <source>
        <dbReference type="PROSITE" id="PS50850"/>
    </source>
</evidence>
<evidence type="ECO:0000313" key="8">
    <source>
        <dbReference type="Proteomes" id="UP001331936"/>
    </source>
</evidence>
<sequence>MTKTSELQPVTLPDKSRQPRAVWAITFAVVGVFMGIGIVSPILRPLATEMSATPAQVSLLFTGYMAVMGLAMIVTGAVSSRIGVRNTLLLGLFVIAVCALGASVSGTIGQVIGFRAGWGLGNALFVATALAAIVAAASATSKAITYYESAVGVGIAMGPLIGGVLGQISWRTSFLGSAALIAVACVLLLVLLPRNASPGTPTPLVAPFRALAHPGLLSVALVSLLYHLGLFTLFAYTPFVLGYSAVHIGFLFSGWGVCLVITSVYLAPRLRGLLGAIGATTLMLVLFAATLAVAAVFTDNPPTVATCIVVSGLFVGPLNTLVTEIGMDAAPVEGGTAAAAYSFVRFGGGAIAPWLATWAGEATNPHVPFAFVAGAALLAVGVLALGRRRLPDHHSRSVQVRQESSVSVVT</sequence>
<name>A0ABU7JTN0_9NOCA</name>
<evidence type="ECO:0000313" key="7">
    <source>
        <dbReference type="EMBL" id="MEE2033190.1"/>
    </source>
</evidence>
<feature type="transmembrane region" description="Helical" evidence="5">
    <location>
        <begin position="273"/>
        <end position="297"/>
    </location>
</feature>
<feature type="transmembrane region" description="Helical" evidence="5">
    <location>
        <begin position="334"/>
        <end position="355"/>
    </location>
</feature>
<evidence type="ECO:0000256" key="4">
    <source>
        <dbReference type="ARBA" id="ARBA00023136"/>
    </source>
</evidence>
<proteinExistence type="predicted"/>
<feature type="transmembrane region" description="Helical" evidence="5">
    <location>
        <begin position="174"/>
        <end position="193"/>
    </location>
</feature>
<dbReference type="RefSeq" id="WP_330152604.1">
    <property type="nucleotide sequence ID" value="NZ_JAUZMZ010000072.1"/>
</dbReference>
<comment type="subcellular location">
    <subcellularLocation>
        <location evidence="1">Cell membrane</location>
        <topology evidence="1">Multi-pass membrane protein</topology>
    </subcellularLocation>
</comment>
<feature type="transmembrane region" description="Helical" evidence="5">
    <location>
        <begin position="21"/>
        <end position="43"/>
    </location>
</feature>
<comment type="caution">
    <text evidence="7">The sequence shown here is derived from an EMBL/GenBank/DDBJ whole genome shotgun (WGS) entry which is preliminary data.</text>
</comment>
<reference evidence="7 8" key="1">
    <citation type="submission" date="2023-08" db="EMBL/GenBank/DDBJ databases">
        <authorList>
            <person name="Girao M."/>
            <person name="Carvalho M.F."/>
        </authorList>
    </citation>
    <scope>NUCLEOTIDE SEQUENCE [LARGE SCALE GENOMIC DNA]</scope>
    <source>
        <strain evidence="7 8">CC-R104</strain>
    </source>
</reference>
<dbReference type="PROSITE" id="PS50850">
    <property type="entry name" value="MFS"/>
    <property type="match status" value="1"/>
</dbReference>
<gene>
    <name evidence="7" type="ORF">Q8814_13880</name>
</gene>
<feature type="transmembrane region" description="Helical" evidence="5">
    <location>
        <begin position="55"/>
        <end position="76"/>
    </location>
</feature>
<dbReference type="InterPro" id="IPR053200">
    <property type="entry name" value="YfmO-like"/>
</dbReference>
<dbReference type="PANTHER" id="PTHR43683:SF1">
    <property type="entry name" value="MULTIDRUG EFFLUX PROTEIN YFMO"/>
    <property type="match status" value="1"/>
</dbReference>
<feature type="transmembrane region" description="Helical" evidence="5">
    <location>
        <begin position="149"/>
        <end position="168"/>
    </location>
</feature>
<dbReference type="InterPro" id="IPR001958">
    <property type="entry name" value="Tet-R_TetA/multi-R_MdtG-like"/>
</dbReference>
<dbReference type="Proteomes" id="UP001331936">
    <property type="component" value="Unassembled WGS sequence"/>
</dbReference>
<dbReference type="SUPFAM" id="SSF103473">
    <property type="entry name" value="MFS general substrate transporter"/>
    <property type="match status" value="1"/>
</dbReference>
<feature type="transmembrane region" description="Helical" evidence="5">
    <location>
        <begin position="242"/>
        <end position="266"/>
    </location>
</feature>
<evidence type="ECO:0000256" key="1">
    <source>
        <dbReference type="ARBA" id="ARBA00004651"/>
    </source>
</evidence>
<feature type="transmembrane region" description="Helical" evidence="5">
    <location>
        <begin position="303"/>
        <end position="322"/>
    </location>
</feature>
<feature type="transmembrane region" description="Helical" evidence="5">
    <location>
        <begin position="367"/>
        <end position="386"/>
    </location>
</feature>
<protein>
    <submittedName>
        <fullName evidence="7">MFS transporter</fullName>
    </submittedName>
</protein>
<evidence type="ECO:0000256" key="5">
    <source>
        <dbReference type="SAM" id="Phobius"/>
    </source>
</evidence>
<dbReference type="InterPro" id="IPR011701">
    <property type="entry name" value="MFS"/>
</dbReference>
<organism evidence="7 8">
    <name type="scientific">Rhodococcus chondri</name>
    <dbReference type="NCBI Taxonomy" id="3065941"/>
    <lineage>
        <taxon>Bacteria</taxon>
        <taxon>Bacillati</taxon>
        <taxon>Actinomycetota</taxon>
        <taxon>Actinomycetes</taxon>
        <taxon>Mycobacteriales</taxon>
        <taxon>Nocardiaceae</taxon>
        <taxon>Rhodococcus</taxon>
    </lineage>
</organism>
<dbReference type="PRINTS" id="PR01035">
    <property type="entry name" value="TCRTETA"/>
</dbReference>
<feature type="transmembrane region" description="Helical" evidence="5">
    <location>
        <begin position="214"/>
        <end position="236"/>
    </location>
</feature>
<dbReference type="Gene3D" id="1.20.1250.20">
    <property type="entry name" value="MFS general substrate transporter like domains"/>
    <property type="match status" value="1"/>
</dbReference>
<dbReference type="InterPro" id="IPR020846">
    <property type="entry name" value="MFS_dom"/>
</dbReference>
<keyword evidence="2 5" id="KW-0812">Transmembrane</keyword>
<feature type="domain" description="Major facilitator superfamily (MFS) profile" evidence="6">
    <location>
        <begin position="21"/>
        <end position="391"/>
    </location>
</feature>
<dbReference type="Pfam" id="PF07690">
    <property type="entry name" value="MFS_1"/>
    <property type="match status" value="1"/>
</dbReference>